<reference evidence="3 4" key="5">
    <citation type="journal article" date="2010" name="Appl. Environ. Microbiol.">
        <title>phrR-like gene praR of Azorhizobium caulinodans ORS571 is essential for symbiosis with Sesbania rostrata and is involved in expression of reb genes.</title>
        <authorList>
            <person name="Akiba N."/>
            <person name="Aono T."/>
            <person name="Toyazaki H."/>
            <person name="Sato S."/>
            <person name="Oyaizu H."/>
        </authorList>
    </citation>
    <scope>NUCLEOTIDE SEQUENCE [LARGE SCALE GENOMIC DNA]</scope>
    <source>
        <strain evidence="4">ATCC 43989 / DSM 5975 / JCM 20966 / LMG 6465 / NBRC 14845 / NCIMB 13405 / ORS 571</strain>
    </source>
</reference>
<dbReference type="CDD" id="cd13589">
    <property type="entry name" value="PBP2_polyamine_RpCGA009"/>
    <property type="match status" value="1"/>
</dbReference>
<feature type="chain" id="PRO_5002724109" evidence="2">
    <location>
        <begin position="34"/>
        <end position="353"/>
    </location>
</feature>
<evidence type="ECO:0000256" key="2">
    <source>
        <dbReference type="SAM" id="SignalP"/>
    </source>
</evidence>
<dbReference type="Gene3D" id="3.40.190.10">
    <property type="entry name" value="Periplasmic binding protein-like II"/>
    <property type="match status" value="2"/>
</dbReference>
<organism evidence="3 4">
    <name type="scientific">Azorhizobium caulinodans (strain ATCC 43989 / DSM 5975 / JCM 20966 / LMG 6465 / NBRC 14845 / NCIMB 13405 / ORS 571)</name>
    <dbReference type="NCBI Taxonomy" id="438753"/>
    <lineage>
        <taxon>Bacteria</taxon>
        <taxon>Pseudomonadati</taxon>
        <taxon>Pseudomonadota</taxon>
        <taxon>Alphaproteobacteria</taxon>
        <taxon>Hyphomicrobiales</taxon>
        <taxon>Xanthobacteraceae</taxon>
        <taxon>Azorhizobium</taxon>
    </lineage>
</organism>
<dbReference type="STRING" id="438753.AZC_1637"/>
<dbReference type="AlphaFoldDB" id="A8I3P0"/>
<sequence>MSAILTRRHFLASGAAAALAPAALPAFSRAAHAAAGPLVATTYPGTWEQAQRAILLPAFTKATGANVLLEPVLALEAVSKVSASKSNPPFDVVLMDEGPYLEALNRGIFAPLPVDKVTNLSALPERFIDPNGMGAFITAQVMGIAYNPSTIKTPPTSWLDLWKPEFKGRVGITGLGSSLGAAWMVEIAKLNGGSESNMEPAFEAVKRLLPNLGAVAANPGALATLFQQGQIDISVNYLNAVLPLAQNGVEIAIARPDSGWVLVRNSLHAIANAKNLDLAYAYINAALSGEVQARMAAAPNFLLPTNRTVAFSSELQKVAKSEAELSKLTLIDWKTLNPQRAALIERFNREVRI</sequence>
<dbReference type="HOGENOM" id="CLU_026974_4_1_5"/>
<dbReference type="RefSeq" id="WP_012170165.1">
    <property type="nucleotide sequence ID" value="NC_009937.1"/>
</dbReference>
<reference evidence="3 4" key="1">
    <citation type="journal article" date="2007" name="Appl. Environ. Microbiol.">
        <title>Rhizobial factors required for stem nodule maturation and maintenance in Sesbania rostrata-Azorhizobium caulinodans ORS571 symbiosis.</title>
        <authorList>
            <person name="Suzuki S."/>
            <person name="Aono T."/>
            <person name="Lee KB."/>
            <person name="Suzuki T."/>
            <person name="Liu CT."/>
            <person name="Miwa H."/>
            <person name="Wakao S."/>
            <person name="Iki T."/>
            <person name="Oyaizu H."/>
        </authorList>
    </citation>
    <scope>NUCLEOTIDE SEQUENCE [LARGE SCALE GENOMIC DNA]</scope>
    <source>
        <strain evidence="4">ATCC 43989 / DSM 5975 / JCM 20966 / LMG 6465 / NBRC 14845 / NCIMB 13405 / ORS 571</strain>
    </source>
</reference>
<protein>
    <submittedName>
        <fullName evidence="3">ABC transporter substrate binding protein</fullName>
    </submittedName>
</protein>
<dbReference type="Proteomes" id="UP000000270">
    <property type="component" value="Chromosome"/>
</dbReference>
<proteinExistence type="predicted"/>
<reference evidence="3 4" key="3">
    <citation type="journal article" date="2008" name="BMC Genomics">
        <title>The genome of the versatile nitrogen fixer Azorhizobium caulinodans ORS571.</title>
        <authorList>
            <person name="Lee KB."/>
            <person name="Backer P.D."/>
            <person name="Aono T."/>
            <person name="Liu CT."/>
            <person name="Suzuki S."/>
            <person name="Suzuki T."/>
            <person name="Kaneko T."/>
            <person name="Yamada M."/>
            <person name="Tabata S."/>
            <person name="Kupfer D.M."/>
            <person name="Najar F.Z."/>
            <person name="Wiley G.B."/>
            <person name="Roe B."/>
            <person name="Binnewies T.T."/>
            <person name="Ussery D.W."/>
            <person name="D'Haeze W."/>
            <person name="Herder J.D."/>
            <person name="Gevers D."/>
            <person name="Vereecke D."/>
            <person name="Holsters M."/>
            <person name="Oyaizu H."/>
        </authorList>
    </citation>
    <scope>NUCLEOTIDE SEQUENCE [LARGE SCALE GENOMIC DNA]</scope>
    <source>
        <strain evidence="4">ATCC 43989 / DSM 5975 / JCM 20966 / LMG 6465 / NBRC 14845 / NCIMB 13405 / ORS 571</strain>
    </source>
</reference>
<name>A8I3P0_AZOC5</name>
<dbReference type="SUPFAM" id="SSF53850">
    <property type="entry name" value="Periplasmic binding protein-like II"/>
    <property type="match status" value="1"/>
</dbReference>
<gene>
    <name evidence="3" type="ordered locus">AZC_1637</name>
</gene>
<dbReference type="eggNOG" id="COG0687">
    <property type="taxonomic scope" value="Bacteria"/>
</dbReference>
<dbReference type="EMBL" id="AP009384">
    <property type="protein sequence ID" value="BAF87635.1"/>
    <property type="molecule type" value="Genomic_DNA"/>
</dbReference>
<dbReference type="PANTHER" id="PTHR30006:SF2">
    <property type="entry name" value="ABC TRANSPORTER SUBSTRATE-BINDING PROTEIN"/>
    <property type="match status" value="1"/>
</dbReference>
<accession>A8I3P0</accession>
<dbReference type="GO" id="GO:0030976">
    <property type="term" value="F:thiamine pyrophosphate binding"/>
    <property type="evidence" value="ECO:0007669"/>
    <property type="project" value="TreeGrafter"/>
</dbReference>
<keyword evidence="1 2" id="KW-0732">Signal</keyword>
<reference evidence="3 4" key="4">
    <citation type="journal article" date="2009" name="Appl. Environ. Microbiol.">
        <title>Comparative genome-wide transcriptional profiling of Azorhizobium caulinodans ORS571 grown under free-living and symbiotic conditions.</title>
        <authorList>
            <person name="Tsukada S."/>
            <person name="Aono T."/>
            <person name="Akiba N."/>
            <person name="Lee KB."/>
            <person name="Liu CT."/>
            <person name="Toyazaki H."/>
            <person name="Oyaizu H."/>
        </authorList>
    </citation>
    <scope>NUCLEOTIDE SEQUENCE [LARGE SCALE GENOMIC DNA]</scope>
    <source>
        <strain evidence="4">ATCC 43989 / DSM 5975 / JCM 20966 / LMG 6465 / NBRC 14845 / NCIMB 13405 / ORS 571</strain>
    </source>
</reference>
<reference evidence="3 4" key="6">
    <citation type="journal article" date="2011" name="Appl. Environ. Microbiol.">
        <title>Involvement of the azorhizobial chromosome partition gene (parA) in the onset of bacteroid differentiation during Sesbania rostrata stem nodule development.</title>
        <authorList>
            <person name="Liu CT."/>
            <person name="Lee KB."/>
            <person name="Wang YS."/>
            <person name="Peng MH."/>
            <person name="Lee KT."/>
            <person name="Suzuki S."/>
            <person name="Suzuki T."/>
            <person name="Oyaizu H."/>
        </authorList>
    </citation>
    <scope>NUCLEOTIDE SEQUENCE [LARGE SCALE GENOMIC DNA]</scope>
    <source>
        <strain evidence="4">ATCC 43989 / DSM 5975 / JCM 20966 / LMG 6465 / NBRC 14845 / NCIMB 13405 / ORS 571</strain>
    </source>
</reference>
<dbReference type="GO" id="GO:0015888">
    <property type="term" value="P:thiamine transport"/>
    <property type="evidence" value="ECO:0007669"/>
    <property type="project" value="TreeGrafter"/>
</dbReference>
<keyword evidence="4" id="KW-1185">Reference proteome</keyword>
<dbReference type="InterPro" id="IPR006311">
    <property type="entry name" value="TAT_signal"/>
</dbReference>
<dbReference type="PANTHER" id="PTHR30006">
    <property type="entry name" value="THIAMINE-BINDING PERIPLASMIC PROTEIN-RELATED"/>
    <property type="match status" value="1"/>
</dbReference>
<dbReference type="Pfam" id="PF13343">
    <property type="entry name" value="SBP_bac_6"/>
    <property type="match status" value="1"/>
</dbReference>
<dbReference type="PROSITE" id="PS51318">
    <property type="entry name" value="TAT"/>
    <property type="match status" value="1"/>
</dbReference>
<evidence type="ECO:0000256" key="1">
    <source>
        <dbReference type="ARBA" id="ARBA00022729"/>
    </source>
</evidence>
<dbReference type="KEGG" id="azc:AZC_1637"/>
<dbReference type="GO" id="GO:0030975">
    <property type="term" value="F:thiamine binding"/>
    <property type="evidence" value="ECO:0007669"/>
    <property type="project" value="TreeGrafter"/>
</dbReference>
<evidence type="ECO:0000313" key="3">
    <source>
        <dbReference type="EMBL" id="BAF87635.1"/>
    </source>
</evidence>
<reference evidence="4" key="2">
    <citation type="submission" date="2007-04" db="EMBL/GenBank/DDBJ databases">
        <title>Complete genome sequence of the nitrogen-fixing bacterium Azorhizobium caulinodans ORS571.</title>
        <authorList>
            <person name="Lee K.B."/>
            <person name="Backer P.D."/>
            <person name="Aono T."/>
            <person name="Liu C.T."/>
            <person name="Suzuki S."/>
            <person name="Suzuki T."/>
            <person name="Kaneko T."/>
            <person name="Yamada M."/>
            <person name="Tabata S."/>
            <person name="Kupfer D.M."/>
            <person name="Najar F.Z."/>
            <person name="Wiley G.B."/>
            <person name="Roe B."/>
            <person name="Binnewies T."/>
            <person name="Ussery D."/>
            <person name="Vereecke D."/>
            <person name="Gevers D."/>
            <person name="Holsters M."/>
            <person name="Oyaizu H."/>
        </authorList>
    </citation>
    <scope>NUCLEOTIDE SEQUENCE [LARGE SCALE GENOMIC DNA]</scope>
    <source>
        <strain evidence="4">ATCC 43989 / DSM 5975 / JCM 20966 / LMG 6465 / NBRC 14845 / NCIMB 13405 / ORS 571</strain>
    </source>
</reference>
<evidence type="ECO:0000313" key="4">
    <source>
        <dbReference type="Proteomes" id="UP000000270"/>
    </source>
</evidence>
<feature type="signal peptide" evidence="2">
    <location>
        <begin position="1"/>
        <end position="33"/>
    </location>
</feature>
<dbReference type="GO" id="GO:0030288">
    <property type="term" value="C:outer membrane-bounded periplasmic space"/>
    <property type="evidence" value="ECO:0007669"/>
    <property type="project" value="TreeGrafter"/>
</dbReference>